<evidence type="ECO:0000256" key="2">
    <source>
        <dbReference type="PROSITE-ProRule" id="PRU00335"/>
    </source>
</evidence>
<evidence type="ECO:0000313" key="4">
    <source>
        <dbReference type="EMBL" id="MFC7440396.1"/>
    </source>
</evidence>
<dbReference type="PROSITE" id="PS01081">
    <property type="entry name" value="HTH_TETR_1"/>
    <property type="match status" value="1"/>
</dbReference>
<sequence length="202" mass="22806">MSLLHKTNMPSETRNKMLYAALHLFDCKGFKQTSILEVVERARVSKTTFYQYFQSKEELLASLYRRLADEMMEDVKRVVESEERMGYKAYVGVRRYMEICVTRSAVAKLLLVESVGVSQAVERARREAHRSFAELIYQTVQAGAQASLPDGEAKVVALAMVGAINEVVIQKLSSSDEKDDLDRLARLLNRIVVASFVNCAMA</sequence>
<dbReference type="Pfam" id="PF00440">
    <property type="entry name" value="TetR_N"/>
    <property type="match status" value="1"/>
</dbReference>
<dbReference type="RefSeq" id="WP_379863648.1">
    <property type="nucleotide sequence ID" value="NZ_JBHTBW010000011.1"/>
</dbReference>
<organism evidence="4 5">
    <name type="scientific">Laceyella putida</name>
    <dbReference type="NCBI Taxonomy" id="110101"/>
    <lineage>
        <taxon>Bacteria</taxon>
        <taxon>Bacillati</taxon>
        <taxon>Bacillota</taxon>
        <taxon>Bacilli</taxon>
        <taxon>Bacillales</taxon>
        <taxon>Thermoactinomycetaceae</taxon>
        <taxon>Laceyella</taxon>
    </lineage>
</organism>
<gene>
    <name evidence="4" type="ORF">ACFQNG_04400</name>
</gene>
<dbReference type="PROSITE" id="PS50977">
    <property type="entry name" value="HTH_TETR_2"/>
    <property type="match status" value="1"/>
</dbReference>
<evidence type="ECO:0000259" key="3">
    <source>
        <dbReference type="PROSITE" id="PS50977"/>
    </source>
</evidence>
<keyword evidence="1 2" id="KW-0238">DNA-binding</keyword>
<feature type="domain" description="HTH tetR-type" evidence="3">
    <location>
        <begin position="11"/>
        <end position="71"/>
    </location>
</feature>
<dbReference type="InterPro" id="IPR050624">
    <property type="entry name" value="HTH-type_Tx_Regulator"/>
</dbReference>
<accession>A0ABW2RHF6</accession>
<dbReference type="Proteomes" id="UP001596500">
    <property type="component" value="Unassembled WGS sequence"/>
</dbReference>
<dbReference type="SUPFAM" id="SSF46689">
    <property type="entry name" value="Homeodomain-like"/>
    <property type="match status" value="1"/>
</dbReference>
<evidence type="ECO:0000256" key="1">
    <source>
        <dbReference type="ARBA" id="ARBA00023125"/>
    </source>
</evidence>
<evidence type="ECO:0000313" key="5">
    <source>
        <dbReference type="Proteomes" id="UP001596500"/>
    </source>
</evidence>
<dbReference type="SUPFAM" id="SSF48498">
    <property type="entry name" value="Tetracyclin repressor-like, C-terminal domain"/>
    <property type="match status" value="1"/>
</dbReference>
<name>A0ABW2RHF6_9BACL</name>
<dbReference type="InterPro" id="IPR001647">
    <property type="entry name" value="HTH_TetR"/>
</dbReference>
<dbReference type="Gene3D" id="1.10.357.10">
    <property type="entry name" value="Tetracycline Repressor, domain 2"/>
    <property type="match status" value="1"/>
</dbReference>
<proteinExistence type="predicted"/>
<dbReference type="PANTHER" id="PTHR43479:SF11">
    <property type="entry name" value="ACREF_ENVCD OPERON REPRESSOR-RELATED"/>
    <property type="match status" value="1"/>
</dbReference>
<feature type="DNA-binding region" description="H-T-H motif" evidence="2">
    <location>
        <begin position="34"/>
        <end position="53"/>
    </location>
</feature>
<comment type="caution">
    <text evidence="4">The sequence shown here is derived from an EMBL/GenBank/DDBJ whole genome shotgun (WGS) entry which is preliminary data.</text>
</comment>
<dbReference type="PRINTS" id="PR00455">
    <property type="entry name" value="HTHTETR"/>
</dbReference>
<reference evidence="5" key="1">
    <citation type="journal article" date="2019" name="Int. J. Syst. Evol. Microbiol.">
        <title>The Global Catalogue of Microorganisms (GCM) 10K type strain sequencing project: providing services to taxonomists for standard genome sequencing and annotation.</title>
        <authorList>
            <consortium name="The Broad Institute Genomics Platform"/>
            <consortium name="The Broad Institute Genome Sequencing Center for Infectious Disease"/>
            <person name="Wu L."/>
            <person name="Ma J."/>
        </authorList>
    </citation>
    <scope>NUCLEOTIDE SEQUENCE [LARGE SCALE GENOMIC DNA]</scope>
    <source>
        <strain evidence="5">CGMCC 1.12942</strain>
    </source>
</reference>
<keyword evidence="5" id="KW-1185">Reference proteome</keyword>
<protein>
    <submittedName>
        <fullName evidence="4">TetR/AcrR family transcriptional regulator</fullName>
    </submittedName>
</protein>
<dbReference type="EMBL" id="JBHTBW010000011">
    <property type="protein sequence ID" value="MFC7440396.1"/>
    <property type="molecule type" value="Genomic_DNA"/>
</dbReference>
<dbReference type="InterPro" id="IPR009057">
    <property type="entry name" value="Homeodomain-like_sf"/>
</dbReference>
<dbReference type="InterPro" id="IPR036271">
    <property type="entry name" value="Tet_transcr_reg_TetR-rel_C_sf"/>
</dbReference>
<dbReference type="Gene3D" id="1.10.10.60">
    <property type="entry name" value="Homeodomain-like"/>
    <property type="match status" value="1"/>
</dbReference>
<dbReference type="InterPro" id="IPR023772">
    <property type="entry name" value="DNA-bd_HTH_TetR-type_CS"/>
</dbReference>
<dbReference type="PANTHER" id="PTHR43479">
    <property type="entry name" value="ACREF/ENVCD OPERON REPRESSOR-RELATED"/>
    <property type="match status" value="1"/>
</dbReference>